<comment type="caution">
    <text evidence="13">The sequence shown here is derived from an EMBL/GenBank/DDBJ whole genome shotgun (WGS) entry which is preliminary data.</text>
</comment>
<evidence type="ECO:0000256" key="8">
    <source>
        <dbReference type="ARBA" id="ARBA00023065"/>
    </source>
</evidence>
<dbReference type="Pfam" id="PF22776">
    <property type="entry name" value="K_trans_C"/>
    <property type="match status" value="1"/>
</dbReference>
<comment type="subcellular location">
    <subcellularLocation>
        <location evidence="1">Membrane</location>
        <topology evidence="1">Multi-pass membrane protein</topology>
    </subcellularLocation>
</comment>
<dbReference type="GO" id="GO:0016020">
    <property type="term" value="C:membrane"/>
    <property type="evidence" value="ECO:0007669"/>
    <property type="project" value="UniProtKB-SubCell"/>
</dbReference>
<dbReference type="Pfam" id="PF02705">
    <property type="entry name" value="K_trans"/>
    <property type="match status" value="1"/>
</dbReference>
<keyword evidence="9 10" id="KW-0472">Membrane</keyword>
<feature type="transmembrane region" description="Helical" evidence="10">
    <location>
        <begin position="113"/>
        <end position="130"/>
    </location>
</feature>
<feature type="transmembrane region" description="Helical" evidence="10">
    <location>
        <begin position="87"/>
        <end position="107"/>
    </location>
</feature>
<dbReference type="AlphaFoldDB" id="A0A843W6T8"/>
<sequence>MVSQCCALNCFPRVKIIHTSKKIYGQIYIPEINWILMCLCLAVTIGLRDTNMIGHAYGLAVSTVMFVTTCLMSLVIIIVWKQKLALAGLFLAFFGSIEMLYISASFIKVAEGGWIPLVLSGICMVIMYVWNYGTLKKHEFDLENKVSMKRILALGPSLGMVRVPGIGLIYADLVTGLPAIFGHFATNLPAFHQVLVFVCIKSVQVPSVSDEERFLMGRIGPKEFRMFRCIVRYGYKDLQQENHDFETQLVSRILAFVEIEGEECMVVPSDKPSSEFGASDTELSSLPTPVFPSPIDGSNTHCSLDIEVMRPQAGGLMECSITRDESVEILKARESGVAYILGRSHAQAKKSSPLLKKFAIDIIFAFLSRNCRGPDVILNVPHSSVLEVGMVYYV</sequence>
<dbReference type="InterPro" id="IPR003855">
    <property type="entry name" value="K+_transporter"/>
</dbReference>
<dbReference type="GO" id="GO:0015079">
    <property type="term" value="F:potassium ion transmembrane transporter activity"/>
    <property type="evidence" value="ECO:0007669"/>
    <property type="project" value="InterPro"/>
</dbReference>
<keyword evidence="8" id="KW-0406">Ion transport</keyword>
<feature type="domain" description="K+ potassium transporter C-terminal" evidence="12">
    <location>
        <begin position="164"/>
        <end position="392"/>
    </location>
</feature>
<dbReference type="OrthoDB" id="504708at2759"/>
<gene>
    <name evidence="13" type="ORF">Taro_035487</name>
</gene>
<keyword evidence="14" id="KW-1185">Reference proteome</keyword>
<feature type="transmembrane region" description="Helical" evidence="10">
    <location>
        <begin position="151"/>
        <end position="171"/>
    </location>
</feature>
<evidence type="ECO:0008006" key="15">
    <source>
        <dbReference type="Google" id="ProtNLM"/>
    </source>
</evidence>
<name>A0A843W6T8_COLES</name>
<dbReference type="PANTHER" id="PTHR30540:SF14">
    <property type="entry name" value="POTASSIUM TRANSPORTER 1"/>
    <property type="match status" value="1"/>
</dbReference>
<dbReference type="Proteomes" id="UP000652761">
    <property type="component" value="Unassembled WGS sequence"/>
</dbReference>
<keyword evidence="5 10" id="KW-0812">Transmembrane</keyword>
<feature type="transmembrane region" description="Helical" evidence="10">
    <location>
        <begin position="27"/>
        <end position="47"/>
    </location>
</feature>
<evidence type="ECO:0000259" key="11">
    <source>
        <dbReference type="Pfam" id="PF02705"/>
    </source>
</evidence>
<dbReference type="InterPro" id="IPR053951">
    <property type="entry name" value="K_trans_N"/>
</dbReference>
<feature type="domain" description="K+ potassium transporter integral membrane" evidence="11">
    <location>
        <begin position="1"/>
        <end position="152"/>
    </location>
</feature>
<keyword evidence="6" id="KW-0630">Potassium</keyword>
<accession>A0A843W6T8</accession>
<proteinExistence type="inferred from homology"/>
<protein>
    <recommendedName>
        <fullName evidence="15">Potassium transporter</fullName>
    </recommendedName>
</protein>
<dbReference type="InterPro" id="IPR053952">
    <property type="entry name" value="K_trans_C"/>
</dbReference>
<reference evidence="13" key="1">
    <citation type="submission" date="2017-07" db="EMBL/GenBank/DDBJ databases">
        <title>Taro Niue Genome Assembly and Annotation.</title>
        <authorList>
            <person name="Atibalentja N."/>
            <person name="Keating K."/>
            <person name="Fields C.J."/>
        </authorList>
    </citation>
    <scope>NUCLEOTIDE SEQUENCE</scope>
    <source>
        <strain evidence="13">Niue_2</strain>
        <tissue evidence="13">Leaf</tissue>
    </source>
</reference>
<evidence type="ECO:0000256" key="9">
    <source>
        <dbReference type="ARBA" id="ARBA00023136"/>
    </source>
</evidence>
<evidence type="ECO:0000259" key="12">
    <source>
        <dbReference type="Pfam" id="PF22776"/>
    </source>
</evidence>
<evidence type="ECO:0000313" key="13">
    <source>
        <dbReference type="EMBL" id="MQM02718.1"/>
    </source>
</evidence>
<evidence type="ECO:0000256" key="4">
    <source>
        <dbReference type="ARBA" id="ARBA00022538"/>
    </source>
</evidence>
<evidence type="ECO:0000256" key="5">
    <source>
        <dbReference type="ARBA" id="ARBA00022692"/>
    </source>
</evidence>
<keyword evidence="4" id="KW-0633">Potassium transport</keyword>
<evidence type="ECO:0000256" key="2">
    <source>
        <dbReference type="ARBA" id="ARBA00008440"/>
    </source>
</evidence>
<feature type="transmembrane region" description="Helical" evidence="10">
    <location>
        <begin position="59"/>
        <end position="80"/>
    </location>
</feature>
<keyword evidence="7 10" id="KW-1133">Transmembrane helix</keyword>
<evidence type="ECO:0000256" key="6">
    <source>
        <dbReference type="ARBA" id="ARBA00022958"/>
    </source>
</evidence>
<keyword evidence="3" id="KW-0813">Transport</keyword>
<dbReference type="EMBL" id="NMUH01002905">
    <property type="protein sequence ID" value="MQM02718.1"/>
    <property type="molecule type" value="Genomic_DNA"/>
</dbReference>
<evidence type="ECO:0000256" key="7">
    <source>
        <dbReference type="ARBA" id="ARBA00022989"/>
    </source>
</evidence>
<evidence type="ECO:0000256" key="10">
    <source>
        <dbReference type="SAM" id="Phobius"/>
    </source>
</evidence>
<evidence type="ECO:0000256" key="3">
    <source>
        <dbReference type="ARBA" id="ARBA00022448"/>
    </source>
</evidence>
<evidence type="ECO:0000256" key="1">
    <source>
        <dbReference type="ARBA" id="ARBA00004141"/>
    </source>
</evidence>
<dbReference type="PANTHER" id="PTHR30540">
    <property type="entry name" value="OSMOTIC STRESS POTASSIUM TRANSPORTER"/>
    <property type="match status" value="1"/>
</dbReference>
<comment type="similarity">
    <text evidence="2">Belongs to the HAK/KUP transporter (TC 2.A.72.3) family.</text>
</comment>
<organism evidence="13 14">
    <name type="scientific">Colocasia esculenta</name>
    <name type="common">Wild taro</name>
    <name type="synonym">Arum esculentum</name>
    <dbReference type="NCBI Taxonomy" id="4460"/>
    <lineage>
        <taxon>Eukaryota</taxon>
        <taxon>Viridiplantae</taxon>
        <taxon>Streptophyta</taxon>
        <taxon>Embryophyta</taxon>
        <taxon>Tracheophyta</taxon>
        <taxon>Spermatophyta</taxon>
        <taxon>Magnoliopsida</taxon>
        <taxon>Liliopsida</taxon>
        <taxon>Araceae</taxon>
        <taxon>Aroideae</taxon>
        <taxon>Colocasieae</taxon>
        <taxon>Colocasia</taxon>
    </lineage>
</organism>
<evidence type="ECO:0000313" key="14">
    <source>
        <dbReference type="Proteomes" id="UP000652761"/>
    </source>
</evidence>